<dbReference type="Pfam" id="PF02879">
    <property type="entry name" value="PGM_PMM_II"/>
    <property type="match status" value="1"/>
</dbReference>
<dbReference type="InterPro" id="IPR016066">
    <property type="entry name" value="A-D-PHexomutase_CS"/>
</dbReference>
<feature type="domain" description="Alpha-D-phosphohexomutase alpha/beta/alpha" evidence="9">
    <location>
        <begin position="51"/>
        <end position="189"/>
    </location>
</feature>
<protein>
    <submittedName>
        <fullName evidence="12">Phosphoglucomutase</fullName>
    </submittedName>
</protein>
<dbReference type="Pfam" id="PF02880">
    <property type="entry name" value="PGM_PMM_III"/>
    <property type="match status" value="1"/>
</dbReference>
<evidence type="ECO:0000259" key="9">
    <source>
        <dbReference type="Pfam" id="PF02878"/>
    </source>
</evidence>
<dbReference type="InterPro" id="IPR005843">
    <property type="entry name" value="A-D-PHexomutase_C"/>
</dbReference>
<feature type="domain" description="Alpha-D-phosphohexomutase alpha/beta/alpha" evidence="10">
    <location>
        <begin position="213"/>
        <end position="317"/>
    </location>
</feature>
<dbReference type="PANTHER" id="PTHR45745:SF1">
    <property type="entry name" value="PHOSPHOGLUCOMUTASE 2B-RELATED"/>
    <property type="match status" value="1"/>
</dbReference>
<keyword evidence="6" id="KW-0413">Isomerase</keyword>
<evidence type="ECO:0000313" key="13">
    <source>
        <dbReference type="Proteomes" id="UP000184050"/>
    </source>
</evidence>
<evidence type="ECO:0000256" key="2">
    <source>
        <dbReference type="ARBA" id="ARBA00010231"/>
    </source>
</evidence>
<accession>A0A1M6LE51</accession>
<evidence type="ECO:0000259" key="8">
    <source>
        <dbReference type="Pfam" id="PF00408"/>
    </source>
</evidence>
<evidence type="ECO:0000259" key="10">
    <source>
        <dbReference type="Pfam" id="PF02879"/>
    </source>
</evidence>
<keyword evidence="13" id="KW-1185">Reference proteome</keyword>
<dbReference type="Pfam" id="PF00408">
    <property type="entry name" value="PGM_PMM_IV"/>
    <property type="match status" value="1"/>
</dbReference>
<dbReference type="InterPro" id="IPR005846">
    <property type="entry name" value="A-D-PHexomutase_a/b/a-III"/>
</dbReference>
<evidence type="ECO:0000256" key="3">
    <source>
        <dbReference type="ARBA" id="ARBA00022553"/>
    </source>
</evidence>
<dbReference type="EMBL" id="FQZE01000026">
    <property type="protein sequence ID" value="SHJ69483.1"/>
    <property type="molecule type" value="Genomic_DNA"/>
</dbReference>
<gene>
    <name evidence="12" type="ORF">SAMN05444280_12667</name>
</gene>
<sequence>MDNKELLKQVKETAGEWLSGTYDEDTRKEVRRMLDNEDTSELIDSFYKHLEFGTGGLRGIMGVGTNRMNKYTVGAATQGLSNYLKKNFADLPQIKVAIGHDCRNNSRFFAETSAKIFAANGIKAFLFDDLRPTPELSFAIRELGCQSGIILTASHNPKEYNGYKAYWDDGSQIVAPHDVNIVNEVAKIKPDDIKFEGPDELIEIMGEEMDRKFLEKVKTVSISPDVVKRHHDIKIVFTPIHGTAVKLVPAALKKFGFTNIIHIPEQDVVSGDFPTVVSPNPEEEAAMEMALKKAAEVNADVVMATDPDADRIGVAVKNDKGKYIIVNGNQTALLFIYYIITKMKEAGAMKGNEYIVKTIVSTEMIAEIARRNNVQYFDVYTGFKFIAEVMREYEGKKKYIGGGEESFGFLPADFVRDKDAVSSCALMAEITAWAIDQGKTLYELLQDIYLEYGYSKEKMKYIVRKGKSGADEIRQIMDDFRAQPPKELAGSPMELVKDYSTLVAKNLLTGDERKINQKITSNVLQFFTKGGTKISVRPSGTEPKIKFYFEVKGELKSREDFDKAEQKADAKIEAIMKELKL</sequence>
<dbReference type="PRINTS" id="PR00509">
    <property type="entry name" value="PGMPMM"/>
</dbReference>
<dbReference type="GO" id="GO:0000287">
    <property type="term" value="F:magnesium ion binding"/>
    <property type="evidence" value="ECO:0007669"/>
    <property type="project" value="InterPro"/>
</dbReference>
<feature type="domain" description="Alpha-D-phosphohexomutase C-terminal" evidence="8">
    <location>
        <begin position="517"/>
        <end position="554"/>
    </location>
</feature>
<name>A0A1M6LE51_9BACT</name>
<dbReference type="Gene3D" id="3.30.310.50">
    <property type="entry name" value="Alpha-D-phosphohexomutase, C-terminal domain"/>
    <property type="match status" value="1"/>
</dbReference>
<keyword evidence="4 7" id="KW-0479">Metal-binding</keyword>
<dbReference type="STRING" id="1168035.SAMN05444280_12667"/>
<dbReference type="InterPro" id="IPR005845">
    <property type="entry name" value="A-D-PHexomutase_a/b/a-II"/>
</dbReference>
<dbReference type="SUPFAM" id="SSF55957">
    <property type="entry name" value="Phosphoglucomutase, C-terminal domain"/>
    <property type="match status" value="1"/>
</dbReference>
<dbReference type="Proteomes" id="UP000184050">
    <property type="component" value="Unassembled WGS sequence"/>
</dbReference>
<dbReference type="CDD" id="cd05799">
    <property type="entry name" value="PGM2"/>
    <property type="match status" value="1"/>
</dbReference>
<evidence type="ECO:0000256" key="4">
    <source>
        <dbReference type="ARBA" id="ARBA00022723"/>
    </source>
</evidence>
<feature type="domain" description="Alpha-D-phosphohexomutase alpha/beta/alpha" evidence="11">
    <location>
        <begin position="327"/>
        <end position="451"/>
    </location>
</feature>
<dbReference type="OrthoDB" id="9806956at2"/>
<comment type="similarity">
    <text evidence="2 7">Belongs to the phosphohexose mutase family.</text>
</comment>
<dbReference type="InterPro" id="IPR005844">
    <property type="entry name" value="A-D-PHexomutase_a/b/a-I"/>
</dbReference>
<dbReference type="RefSeq" id="WP_073171573.1">
    <property type="nucleotide sequence ID" value="NZ_FQZE01000026.1"/>
</dbReference>
<dbReference type="InterPro" id="IPR016055">
    <property type="entry name" value="A-D-PHexomutase_a/b/a-I/II/III"/>
</dbReference>
<reference evidence="12 13" key="1">
    <citation type="submission" date="2016-11" db="EMBL/GenBank/DDBJ databases">
        <authorList>
            <person name="Jaros S."/>
            <person name="Januszkiewicz K."/>
            <person name="Wedrychowicz H."/>
        </authorList>
    </citation>
    <scope>NUCLEOTIDE SEQUENCE [LARGE SCALE GENOMIC DNA]</scope>
    <source>
        <strain evidence="12 13">DSM 27063</strain>
    </source>
</reference>
<evidence type="ECO:0000256" key="7">
    <source>
        <dbReference type="RuleBase" id="RU004326"/>
    </source>
</evidence>
<dbReference type="AlphaFoldDB" id="A0A1M6LE51"/>
<dbReference type="PROSITE" id="PS00710">
    <property type="entry name" value="PGM_PMM"/>
    <property type="match status" value="1"/>
</dbReference>
<dbReference type="SUPFAM" id="SSF53738">
    <property type="entry name" value="Phosphoglucomutase, first 3 domains"/>
    <property type="match status" value="3"/>
</dbReference>
<evidence type="ECO:0000313" key="12">
    <source>
        <dbReference type="EMBL" id="SHJ69483.1"/>
    </source>
</evidence>
<dbReference type="InterPro" id="IPR036900">
    <property type="entry name" value="A-D-PHexomutase_C_sf"/>
</dbReference>
<keyword evidence="3" id="KW-0597">Phosphoprotein</keyword>
<evidence type="ECO:0000256" key="5">
    <source>
        <dbReference type="ARBA" id="ARBA00022842"/>
    </source>
</evidence>
<comment type="cofactor">
    <cofactor evidence="1">
        <name>Mg(2+)</name>
        <dbReference type="ChEBI" id="CHEBI:18420"/>
    </cofactor>
</comment>
<dbReference type="Gene3D" id="3.40.120.10">
    <property type="entry name" value="Alpha-D-Glucose-1,6-Bisphosphate, subunit A, domain 3"/>
    <property type="match status" value="3"/>
</dbReference>
<organism evidence="12 13">
    <name type="scientific">Tangfeifania diversioriginum</name>
    <dbReference type="NCBI Taxonomy" id="1168035"/>
    <lineage>
        <taxon>Bacteria</taxon>
        <taxon>Pseudomonadati</taxon>
        <taxon>Bacteroidota</taxon>
        <taxon>Bacteroidia</taxon>
        <taxon>Marinilabiliales</taxon>
        <taxon>Prolixibacteraceae</taxon>
        <taxon>Tangfeifania</taxon>
    </lineage>
</organism>
<evidence type="ECO:0000259" key="11">
    <source>
        <dbReference type="Pfam" id="PF02880"/>
    </source>
</evidence>
<dbReference type="Pfam" id="PF02878">
    <property type="entry name" value="PGM_PMM_I"/>
    <property type="match status" value="1"/>
</dbReference>
<dbReference type="GO" id="GO:0008973">
    <property type="term" value="F:phosphopentomutase activity"/>
    <property type="evidence" value="ECO:0007669"/>
    <property type="project" value="TreeGrafter"/>
</dbReference>
<dbReference type="GO" id="GO:0006166">
    <property type="term" value="P:purine ribonucleoside salvage"/>
    <property type="evidence" value="ECO:0007669"/>
    <property type="project" value="TreeGrafter"/>
</dbReference>
<dbReference type="PANTHER" id="PTHR45745">
    <property type="entry name" value="PHOSPHOMANNOMUTASE 45A"/>
    <property type="match status" value="1"/>
</dbReference>
<evidence type="ECO:0000256" key="1">
    <source>
        <dbReference type="ARBA" id="ARBA00001946"/>
    </source>
</evidence>
<proteinExistence type="inferred from homology"/>
<evidence type="ECO:0000256" key="6">
    <source>
        <dbReference type="ARBA" id="ARBA00023235"/>
    </source>
</evidence>
<dbReference type="InterPro" id="IPR005841">
    <property type="entry name" value="Alpha-D-phosphohexomutase_SF"/>
</dbReference>
<keyword evidence="5 7" id="KW-0460">Magnesium</keyword>
<dbReference type="GO" id="GO:0005975">
    <property type="term" value="P:carbohydrate metabolic process"/>
    <property type="evidence" value="ECO:0007669"/>
    <property type="project" value="InterPro"/>
</dbReference>